<dbReference type="Proteomes" id="UP000016923">
    <property type="component" value="Unassembled WGS sequence"/>
</dbReference>
<keyword evidence="3" id="KW-1185">Reference proteome</keyword>
<dbReference type="PANTHER" id="PTHR40788:SF2">
    <property type="entry name" value="CLR5 DOMAIN-CONTAINING PROTEIN"/>
    <property type="match status" value="1"/>
</dbReference>
<organism evidence="2 3">
    <name type="scientific">Ophiostoma piceae (strain UAMH 11346)</name>
    <name type="common">Sap stain fungus</name>
    <dbReference type="NCBI Taxonomy" id="1262450"/>
    <lineage>
        <taxon>Eukaryota</taxon>
        <taxon>Fungi</taxon>
        <taxon>Dikarya</taxon>
        <taxon>Ascomycota</taxon>
        <taxon>Pezizomycotina</taxon>
        <taxon>Sordariomycetes</taxon>
        <taxon>Sordariomycetidae</taxon>
        <taxon>Ophiostomatales</taxon>
        <taxon>Ophiostomataceae</taxon>
        <taxon>Ophiostoma</taxon>
    </lineage>
</organism>
<feature type="compositionally biased region" description="Gly residues" evidence="1">
    <location>
        <begin position="661"/>
        <end position="671"/>
    </location>
</feature>
<evidence type="ECO:0000256" key="1">
    <source>
        <dbReference type="SAM" id="MobiDB-lite"/>
    </source>
</evidence>
<dbReference type="PANTHER" id="PTHR40788">
    <property type="entry name" value="CLR5 DOMAIN-CONTAINING PROTEIN-RELATED"/>
    <property type="match status" value="1"/>
</dbReference>
<feature type="compositionally biased region" description="Polar residues" evidence="1">
    <location>
        <begin position="745"/>
        <end position="761"/>
    </location>
</feature>
<dbReference type="HOGENOM" id="CLU_019062_0_0_1"/>
<sequence length="871" mass="95977">MMDVNTVITDPTQASLMLEQRRRNVSDAYATLNKIVERHEATIQKRWLGKTRPARLKILLTAWPGMPSLHRPDFKAFRQIYMGNTQAAQWQRAAFKWPHINQEDLAKPRMLLLLLNARGRNHPRAFAGTDLDTLQLGMNTVLLGPSFSLGPDYLVKMVDASTPQEYGKLEFSNAVPFQPKLRFAPSKAFLVLEVQERILKFLASVCRLVLHDIPPSAMITDDQAYPVQPEPRLTSEASTGPFESIAAVAAEANYRMPGTPNIDQLESLLAARLATAKDRILALREDPGYFAAAAQDVYDHAIQQVKLSDGSDHPDLKSSNGKIIWAQAIKNIVATSYLHVEVYAELHMQSCTLRRLLQDFEATLSEGKSGLATKKATDEYVYALTRLRYYLRGAINGPLRELHQHFYSSPRLRDMFMILKDDKSKDRANSHGNNTLVVKPDHVDTYELGSSKANAASLLIWTAESLICDTHIIADVGIPSMLDETQRAMNQENIGSDMISPFVASSIGDMSVLAHCMRVMRRTQPFAYDVPRSVIDAVKKDFDVSFTPLLRISRAMDGDNVHGAASLVDPSSGRFAYPVDKRRTKETVEAMQRAELNLDKFWLYIDQVMHLKAGDLKHTAMEELLANPKARRRTCKWVEPSAALTAATAAMAGVQTNGNSNGSGSGKISGGGKKKKGGNKAAAKASANAAAAPVAGSNAAASTSGSEPQLVPLSPYFYDIYKSSPEAANGSNGSNRSDGSNESSTGSCYGSNRSREANSTPIKVDPRALKVFRALYFNPDGGSTFGEIPWNDFVNAMSSVGFHAEKMYGSLWHFRPTKQGAAGVARSTSDSIMFYEPYSQTKISFDGARWMGRHLTRAYGWNRDTFVAKGK</sequence>
<gene>
    <name evidence="2" type="ORF">F503_02253</name>
</gene>
<dbReference type="eggNOG" id="ENOG502QUCG">
    <property type="taxonomic scope" value="Eukaryota"/>
</dbReference>
<dbReference type="VEuPathDB" id="FungiDB:F503_02253"/>
<evidence type="ECO:0000313" key="3">
    <source>
        <dbReference type="Proteomes" id="UP000016923"/>
    </source>
</evidence>
<dbReference type="EMBL" id="KE148156">
    <property type="protein sequence ID" value="EPE05514.1"/>
    <property type="molecule type" value="Genomic_DNA"/>
</dbReference>
<dbReference type="OrthoDB" id="2922289at2759"/>
<dbReference type="STRING" id="1262450.S3BW78"/>
<feature type="region of interest" description="Disordered" evidence="1">
    <location>
        <begin position="727"/>
        <end position="761"/>
    </location>
</feature>
<evidence type="ECO:0008006" key="4">
    <source>
        <dbReference type="Google" id="ProtNLM"/>
    </source>
</evidence>
<accession>S3BW78</accession>
<name>S3BW78_OPHP1</name>
<reference evidence="2 3" key="1">
    <citation type="journal article" date="2013" name="BMC Genomics">
        <title>The genome and transcriptome of the pine saprophyte Ophiostoma piceae, and a comparison with the bark beetle-associated pine pathogen Grosmannia clavigera.</title>
        <authorList>
            <person name="Haridas S."/>
            <person name="Wang Y."/>
            <person name="Lim L."/>
            <person name="Massoumi Alamouti S."/>
            <person name="Jackman S."/>
            <person name="Docking R."/>
            <person name="Robertson G."/>
            <person name="Birol I."/>
            <person name="Bohlmann J."/>
            <person name="Breuil C."/>
        </authorList>
    </citation>
    <scope>NUCLEOTIDE SEQUENCE [LARGE SCALE GENOMIC DNA]</scope>
    <source>
        <strain evidence="2 3">UAMH 11346</strain>
    </source>
</reference>
<dbReference type="AlphaFoldDB" id="S3BW78"/>
<feature type="compositionally biased region" description="Low complexity" evidence="1">
    <location>
        <begin position="729"/>
        <end position="744"/>
    </location>
</feature>
<evidence type="ECO:0000313" key="2">
    <source>
        <dbReference type="EMBL" id="EPE05514.1"/>
    </source>
</evidence>
<proteinExistence type="predicted"/>
<protein>
    <recommendedName>
        <fullName evidence="4">Ipa protein</fullName>
    </recommendedName>
</protein>
<feature type="region of interest" description="Disordered" evidence="1">
    <location>
        <begin position="654"/>
        <end position="680"/>
    </location>
</feature>